<dbReference type="SUPFAM" id="SSF143011">
    <property type="entry name" value="RelE-like"/>
    <property type="match status" value="1"/>
</dbReference>
<reference evidence="2 3" key="1">
    <citation type="submission" date="2019-12" db="EMBL/GenBank/DDBJ databases">
        <title>Mucilaginibacter sp. HMF7410 genome sequencing and assembly.</title>
        <authorList>
            <person name="Kang H."/>
            <person name="Cha I."/>
            <person name="Kim H."/>
            <person name="Joh K."/>
        </authorList>
    </citation>
    <scope>NUCLEOTIDE SEQUENCE [LARGE SCALE GENOMIC DNA]</scope>
    <source>
        <strain evidence="2 3">HMF7410</strain>
    </source>
</reference>
<accession>A0A7K1SS13</accession>
<evidence type="ECO:0000313" key="2">
    <source>
        <dbReference type="EMBL" id="MVN20106.1"/>
    </source>
</evidence>
<gene>
    <name evidence="2" type="ORF">GO621_00975</name>
</gene>
<dbReference type="Proteomes" id="UP000462014">
    <property type="component" value="Unassembled WGS sequence"/>
</dbReference>
<evidence type="ECO:0000313" key="3">
    <source>
        <dbReference type="Proteomes" id="UP000462014"/>
    </source>
</evidence>
<comment type="caution">
    <text evidence="2">The sequence shown here is derived from an EMBL/GenBank/DDBJ whole genome shotgun (WGS) entry which is preliminary data.</text>
</comment>
<dbReference type="InterPro" id="IPR035093">
    <property type="entry name" value="RelE/ParE_toxin_dom_sf"/>
</dbReference>
<organism evidence="2 3">
    <name type="scientific">Mucilaginibacter arboris</name>
    <dbReference type="NCBI Taxonomy" id="2682090"/>
    <lineage>
        <taxon>Bacteria</taxon>
        <taxon>Pseudomonadati</taxon>
        <taxon>Bacteroidota</taxon>
        <taxon>Sphingobacteriia</taxon>
        <taxon>Sphingobacteriales</taxon>
        <taxon>Sphingobacteriaceae</taxon>
        <taxon>Mucilaginibacter</taxon>
    </lineage>
</organism>
<name>A0A7K1SS13_9SPHI</name>
<sequence length="105" mass="12566">MELNLYWTVVAKNELQNIFSYYKEKANSGVAKKLTSGIVHETLRLKTEPRIGQIEELLSKHAQEYRYLVYKNYKIIYWINEKKNRIEIADVFDTRQNPVKINRSE</sequence>
<proteinExistence type="predicted"/>
<dbReference type="RefSeq" id="WP_157563125.1">
    <property type="nucleotide sequence ID" value="NZ_WPIK01000001.1"/>
</dbReference>
<dbReference type="AlphaFoldDB" id="A0A7K1SS13"/>
<dbReference type="Pfam" id="PF05016">
    <property type="entry name" value="ParE_toxin"/>
    <property type="match status" value="1"/>
</dbReference>
<dbReference type="Gene3D" id="3.30.2310.20">
    <property type="entry name" value="RelE-like"/>
    <property type="match status" value="1"/>
</dbReference>
<protein>
    <submittedName>
        <fullName evidence="2">Type II toxin-antitoxin system RelE/ParE family toxin</fullName>
    </submittedName>
</protein>
<dbReference type="EMBL" id="WPIK01000001">
    <property type="protein sequence ID" value="MVN20106.1"/>
    <property type="molecule type" value="Genomic_DNA"/>
</dbReference>
<keyword evidence="1" id="KW-1277">Toxin-antitoxin system</keyword>
<dbReference type="InterPro" id="IPR007712">
    <property type="entry name" value="RelE/ParE_toxin"/>
</dbReference>
<keyword evidence="3" id="KW-1185">Reference proteome</keyword>
<evidence type="ECO:0000256" key="1">
    <source>
        <dbReference type="ARBA" id="ARBA00022649"/>
    </source>
</evidence>